<sequence>SKVILGAHSQKAREREKQVFEIAKQICYPCYCSNCKENYITLLQLEKRARLNKAVQLIPLPTSDDDPKPGTTCTVARWGQTHNHPRKLSDTLRKVNITVISRQICNDNNHYKNSSVITDNMICTGAKNGGKDSCFGDSGRLLRCNNVMRGITAFRKPNKCSTVDGPGVYTHITKQYLQWIKKTIGG</sequence>
<dbReference type="InterPro" id="IPR043504">
    <property type="entry name" value="Peptidase_S1_PA_chymotrypsin"/>
</dbReference>
<dbReference type="AlphaFoldDB" id="A0A851A2P2"/>
<keyword evidence="5" id="KW-1185">Reference proteome</keyword>
<dbReference type="PROSITE" id="PS50240">
    <property type="entry name" value="TRYPSIN_DOM"/>
    <property type="match status" value="1"/>
</dbReference>
<dbReference type="GO" id="GO:0006508">
    <property type="term" value="P:proteolysis"/>
    <property type="evidence" value="ECO:0007669"/>
    <property type="project" value="InterPro"/>
</dbReference>
<dbReference type="Proteomes" id="UP000619137">
    <property type="component" value="Unassembled WGS sequence"/>
</dbReference>
<dbReference type="FunFam" id="2.40.10.10:FF:000002">
    <property type="entry name" value="Transmembrane protease serine"/>
    <property type="match status" value="1"/>
</dbReference>
<name>A0A851A2P2_SULDA</name>
<feature type="non-terminal residue" evidence="4">
    <location>
        <position position="1"/>
    </location>
</feature>
<accession>A0A851A2P2</accession>
<evidence type="ECO:0000313" key="5">
    <source>
        <dbReference type="Proteomes" id="UP000619137"/>
    </source>
</evidence>
<proteinExistence type="inferred from homology"/>
<comment type="caution">
    <text evidence="4">The sequence shown here is derived from an EMBL/GenBank/DDBJ whole genome shotgun (WGS) entry which is preliminary data.</text>
</comment>
<dbReference type="Gene3D" id="2.40.10.10">
    <property type="entry name" value="Trypsin-like serine proteases"/>
    <property type="match status" value="2"/>
</dbReference>
<protein>
    <submittedName>
        <fullName evidence="4">GRAA protein</fullName>
    </submittedName>
</protein>
<keyword evidence="1" id="KW-1015">Disulfide bond</keyword>
<dbReference type="SUPFAM" id="SSF50494">
    <property type="entry name" value="Trypsin-like serine proteases"/>
    <property type="match status" value="1"/>
</dbReference>
<dbReference type="PANTHER" id="PTHR24271:SF69">
    <property type="entry name" value="GRANZYME A"/>
    <property type="match status" value="1"/>
</dbReference>
<feature type="domain" description="Peptidase S1" evidence="3">
    <location>
        <begin position="1"/>
        <end position="185"/>
    </location>
</feature>
<evidence type="ECO:0000259" key="3">
    <source>
        <dbReference type="PROSITE" id="PS50240"/>
    </source>
</evidence>
<dbReference type="SMART" id="SM00020">
    <property type="entry name" value="Tryp_SPc"/>
    <property type="match status" value="1"/>
</dbReference>
<dbReference type="PANTHER" id="PTHR24271">
    <property type="entry name" value="KALLIKREIN-RELATED"/>
    <property type="match status" value="1"/>
</dbReference>
<dbReference type="CDD" id="cd00190">
    <property type="entry name" value="Tryp_SPc"/>
    <property type="match status" value="1"/>
</dbReference>
<comment type="similarity">
    <text evidence="2">Belongs to the peptidase S1 family. CLIP subfamily.</text>
</comment>
<reference evidence="4" key="1">
    <citation type="submission" date="2019-10" db="EMBL/GenBank/DDBJ databases">
        <title>Bird 10,000 Genomes (B10K) Project - Family phase.</title>
        <authorList>
            <person name="Zhang G."/>
        </authorList>
    </citation>
    <scope>NUCLEOTIDE SEQUENCE</scope>
    <source>
        <strain evidence="4">B10K-DU-002-49</strain>
        <tissue evidence="4">Muscle</tissue>
    </source>
</reference>
<dbReference type="EMBL" id="WEKW01012754">
    <property type="protein sequence ID" value="NWI27023.1"/>
    <property type="molecule type" value="Genomic_DNA"/>
</dbReference>
<dbReference type="GO" id="GO:0004252">
    <property type="term" value="F:serine-type endopeptidase activity"/>
    <property type="evidence" value="ECO:0007669"/>
    <property type="project" value="InterPro"/>
</dbReference>
<dbReference type="InterPro" id="IPR009003">
    <property type="entry name" value="Peptidase_S1_PA"/>
</dbReference>
<evidence type="ECO:0000256" key="1">
    <source>
        <dbReference type="ARBA" id="ARBA00023157"/>
    </source>
</evidence>
<dbReference type="Pfam" id="PF00089">
    <property type="entry name" value="Trypsin"/>
    <property type="match status" value="1"/>
</dbReference>
<evidence type="ECO:0000256" key="2">
    <source>
        <dbReference type="ARBA" id="ARBA00024195"/>
    </source>
</evidence>
<gene>
    <name evidence="4" type="primary">Gzma</name>
    <name evidence="4" type="ORF">SULDAC_R03936</name>
</gene>
<feature type="non-terminal residue" evidence="4">
    <location>
        <position position="186"/>
    </location>
</feature>
<evidence type="ECO:0000313" key="4">
    <source>
        <dbReference type="EMBL" id="NWI27023.1"/>
    </source>
</evidence>
<dbReference type="InterPro" id="IPR001254">
    <property type="entry name" value="Trypsin_dom"/>
</dbReference>
<organism evidence="4 5">
    <name type="scientific">Sula dactylatra</name>
    <name type="common">Masked booby</name>
    <dbReference type="NCBI Taxonomy" id="56068"/>
    <lineage>
        <taxon>Eukaryota</taxon>
        <taxon>Metazoa</taxon>
        <taxon>Chordata</taxon>
        <taxon>Craniata</taxon>
        <taxon>Vertebrata</taxon>
        <taxon>Euteleostomi</taxon>
        <taxon>Archelosauria</taxon>
        <taxon>Archosauria</taxon>
        <taxon>Dinosauria</taxon>
        <taxon>Saurischia</taxon>
        <taxon>Theropoda</taxon>
        <taxon>Coelurosauria</taxon>
        <taxon>Aves</taxon>
        <taxon>Neognathae</taxon>
        <taxon>Neoaves</taxon>
        <taxon>Aequornithes</taxon>
        <taxon>Suliformes</taxon>
        <taxon>Sulidae</taxon>
        <taxon>Sula</taxon>
    </lineage>
</organism>